<dbReference type="Proteomes" id="UP001246372">
    <property type="component" value="Unassembled WGS sequence"/>
</dbReference>
<accession>A0ABU3PJC3</accession>
<evidence type="ECO:0000313" key="1">
    <source>
        <dbReference type="EMBL" id="MDT9002257.1"/>
    </source>
</evidence>
<evidence type="ECO:0000313" key="2">
    <source>
        <dbReference type="Proteomes" id="UP001246372"/>
    </source>
</evidence>
<dbReference type="EMBL" id="JAVXZY010000014">
    <property type="protein sequence ID" value="MDT9002257.1"/>
    <property type="molecule type" value="Genomic_DNA"/>
</dbReference>
<reference evidence="1" key="1">
    <citation type="submission" date="2023-09" db="EMBL/GenBank/DDBJ databases">
        <title>Paucibacter sp. APW11 Genome sequencing and assembly.</title>
        <authorList>
            <person name="Kim I."/>
        </authorList>
    </citation>
    <scope>NUCLEOTIDE SEQUENCE</scope>
    <source>
        <strain evidence="1">APW11</strain>
    </source>
</reference>
<gene>
    <name evidence="1" type="ORF">RQP53_23455</name>
</gene>
<organism evidence="1 2">
    <name type="scientific">Roseateles aquae</name>
    <dbReference type="NCBI Taxonomy" id="3077235"/>
    <lineage>
        <taxon>Bacteria</taxon>
        <taxon>Pseudomonadati</taxon>
        <taxon>Pseudomonadota</taxon>
        <taxon>Betaproteobacteria</taxon>
        <taxon>Burkholderiales</taxon>
        <taxon>Sphaerotilaceae</taxon>
        <taxon>Roseateles</taxon>
    </lineage>
</organism>
<comment type="caution">
    <text evidence="1">The sequence shown here is derived from an EMBL/GenBank/DDBJ whole genome shotgun (WGS) entry which is preliminary data.</text>
</comment>
<proteinExistence type="predicted"/>
<sequence>MKLLAYTKPDFKGELITVYEALRRKDRDPDVWENWIYYDIVRSKPMFPVKRVRDKKDSSSFTYKGKAGGGHGRGSKGIAHELAQQFLCKQTEVRFKMFGNSFIASVAQADDEVHIQDPNDSSRQIFTDVMLTLAPNCTSRPTFGDRLAIEITDTHVNTRRKLRLFRDLKIGALEVVIPASWHVRNQTSITEAELDQLKRRIAGFWKAEIAAKLIFAQIFIQPPEVALIEER</sequence>
<keyword evidence="2" id="KW-1185">Reference proteome</keyword>
<protein>
    <submittedName>
        <fullName evidence="1">Uncharacterized protein</fullName>
    </submittedName>
</protein>
<dbReference type="RefSeq" id="WP_315653155.1">
    <property type="nucleotide sequence ID" value="NZ_JAVXZY010000014.1"/>
</dbReference>
<name>A0ABU3PJC3_9BURK</name>